<reference evidence="2 3" key="2">
    <citation type="journal article" date="2011" name="PLoS Genet.">
        <title>Caenorhabditis briggsae recombinant inbred line genotypes reveal inter-strain incompatibility and the evolution of recombination.</title>
        <authorList>
            <person name="Ross J.A."/>
            <person name="Koboldt D.C."/>
            <person name="Staisch J.E."/>
            <person name="Chamberlin H.M."/>
            <person name="Gupta B.P."/>
            <person name="Miller R.D."/>
            <person name="Baird S.E."/>
            <person name="Haag E.S."/>
        </authorList>
    </citation>
    <scope>NUCLEOTIDE SEQUENCE [LARGE SCALE GENOMIC DNA]</scope>
    <source>
        <strain evidence="2 3">AF16</strain>
    </source>
</reference>
<proteinExistence type="predicted"/>
<dbReference type="WormBase" id="CBG00471">
    <property type="protein sequence ID" value="CBP20806"/>
    <property type="gene ID" value="WBGene00023853"/>
</dbReference>
<dbReference type="GeneID" id="8582906"/>
<dbReference type="eggNOG" id="ENOG502S1W6">
    <property type="taxonomic scope" value="Eukaryota"/>
</dbReference>
<evidence type="ECO:0000256" key="1">
    <source>
        <dbReference type="SAM" id="Phobius"/>
    </source>
</evidence>
<dbReference type="EMBL" id="HE600978">
    <property type="protein sequence ID" value="CAP21764.2"/>
    <property type="molecule type" value="Genomic_DNA"/>
</dbReference>
<keyword evidence="3" id="KW-1185">Reference proteome</keyword>
<protein>
    <submittedName>
        <fullName evidence="2">Protein CBG00471</fullName>
    </submittedName>
</protein>
<reference evidence="2 3" key="1">
    <citation type="journal article" date="2003" name="PLoS Biol.">
        <title>The genome sequence of Caenorhabditis briggsae: a platform for comparative genomics.</title>
        <authorList>
            <person name="Stein L.D."/>
            <person name="Bao Z."/>
            <person name="Blasiar D."/>
            <person name="Blumenthal T."/>
            <person name="Brent M.R."/>
            <person name="Chen N."/>
            <person name="Chinwalla A."/>
            <person name="Clarke L."/>
            <person name="Clee C."/>
            <person name="Coghlan A."/>
            <person name="Coulson A."/>
            <person name="D'Eustachio P."/>
            <person name="Fitch D.H."/>
            <person name="Fulton L.A."/>
            <person name="Fulton R.E."/>
            <person name="Griffiths-Jones S."/>
            <person name="Harris T.W."/>
            <person name="Hillier L.W."/>
            <person name="Kamath R."/>
            <person name="Kuwabara P.E."/>
            <person name="Mardis E.R."/>
            <person name="Marra M.A."/>
            <person name="Miner T.L."/>
            <person name="Minx P."/>
            <person name="Mullikin J.C."/>
            <person name="Plumb R.W."/>
            <person name="Rogers J."/>
            <person name="Schein J.E."/>
            <person name="Sohrmann M."/>
            <person name="Spieth J."/>
            <person name="Stajich J.E."/>
            <person name="Wei C."/>
            <person name="Willey D."/>
            <person name="Wilson R.K."/>
            <person name="Durbin R."/>
            <person name="Waterston R.H."/>
        </authorList>
    </citation>
    <scope>NUCLEOTIDE SEQUENCE [LARGE SCALE GENOMIC DNA]</scope>
    <source>
        <strain evidence="2 3">AF16</strain>
    </source>
</reference>
<accession>A8WMQ9</accession>
<evidence type="ECO:0000313" key="2">
    <source>
        <dbReference type="EMBL" id="CAP21764.2"/>
    </source>
</evidence>
<dbReference type="HOGENOM" id="CLU_845267_0_0_1"/>
<sequence length="329" mass="37864">MTGLLKRSATINEATRTRRHKFALKYDLNNNTEQKELEAQECPSGAGMSETFVWDWPFSNDGTAPGAYTPEKFLVCLPFNKGGTGEKNGTTKKFERIAESDFSWSMGLSRDAELGSTCTEKIDKSSNHASCVDIPVNIYLSSFFEIFCNFFSNFLNNFSVILSFLRFFFSNFFESHFLYSFVLPCVVLVFFRFPTFFQCISKYRHFYRLVASKQIKQRERESTEFRETQTFSSKTFADWNWNRFCTWNYEGCAKTPGSNFANSIGIGWLENIGVVQAEKKTLGTRQVSQCDCVKTLKERKKQLKFQDMHSANSELLEFSMCCPLVASEI</sequence>
<dbReference type="CTD" id="8582906"/>
<name>A8WMQ9_CAEBR</name>
<dbReference type="InParanoid" id="A8WMQ9"/>
<dbReference type="Proteomes" id="UP000008549">
    <property type="component" value="Unassembled WGS sequence"/>
</dbReference>
<dbReference type="AlphaFoldDB" id="A8WMQ9"/>
<keyword evidence="1" id="KW-0812">Transmembrane</keyword>
<feature type="transmembrane region" description="Helical" evidence="1">
    <location>
        <begin position="146"/>
        <end position="165"/>
    </location>
</feature>
<organism evidence="2 3">
    <name type="scientific">Caenorhabditis briggsae</name>
    <dbReference type="NCBI Taxonomy" id="6238"/>
    <lineage>
        <taxon>Eukaryota</taxon>
        <taxon>Metazoa</taxon>
        <taxon>Ecdysozoa</taxon>
        <taxon>Nematoda</taxon>
        <taxon>Chromadorea</taxon>
        <taxon>Rhabditida</taxon>
        <taxon>Rhabditina</taxon>
        <taxon>Rhabditomorpha</taxon>
        <taxon>Rhabditoidea</taxon>
        <taxon>Rhabditidae</taxon>
        <taxon>Peloderinae</taxon>
        <taxon>Caenorhabditis</taxon>
    </lineage>
</organism>
<gene>
    <name evidence="2 4" type="ORF">CBG00471</name>
    <name evidence="2" type="ORF">CBG_00471</name>
</gene>
<feature type="transmembrane region" description="Helical" evidence="1">
    <location>
        <begin position="177"/>
        <end position="197"/>
    </location>
</feature>
<keyword evidence="1" id="KW-1133">Transmembrane helix</keyword>
<dbReference type="RefSeq" id="XP_045091527.1">
    <property type="nucleotide sequence ID" value="XM_045243413.1"/>
</dbReference>
<dbReference type="KEGG" id="cbr:CBG_00471"/>
<keyword evidence="1" id="KW-0472">Membrane</keyword>
<evidence type="ECO:0000313" key="4">
    <source>
        <dbReference type="WormBase" id="CBG00471"/>
    </source>
</evidence>
<evidence type="ECO:0000313" key="3">
    <source>
        <dbReference type="Proteomes" id="UP000008549"/>
    </source>
</evidence>